<name>A0A3S5BA75_9PLAT</name>
<accession>A0A3S5BA75</accession>
<proteinExistence type="predicted"/>
<gene>
    <name evidence="1" type="ORF">PXEA_LOCUS34314</name>
</gene>
<comment type="caution">
    <text evidence="1">The sequence shown here is derived from an EMBL/GenBank/DDBJ whole genome shotgun (WGS) entry which is preliminary data.</text>
</comment>
<reference evidence="1" key="1">
    <citation type="submission" date="2018-11" db="EMBL/GenBank/DDBJ databases">
        <authorList>
            <consortium name="Pathogen Informatics"/>
        </authorList>
    </citation>
    <scope>NUCLEOTIDE SEQUENCE</scope>
</reference>
<keyword evidence="2" id="KW-1185">Reference proteome</keyword>
<dbReference type="Proteomes" id="UP000784294">
    <property type="component" value="Unassembled WGS sequence"/>
</dbReference>
<evidence type="ECO:0000313" key="1">
    <source>
        <dbReference type="EMBL" id="VEL40874.1"/>
    </source>
</evidence>
<dbReference type="AlphaFoldDB" id="A0A3S5BA75"/>
<sequence>MHTRSDNWDPSIEIAKDPIFVTAAIIAGRQLPLLGIMLYESFYSSYIFDLCTQYHSAERNSRRRLETTGQFKASLEQYDAIFEQLLYKKDAMKSINSMKIINLFEGSRTSKPRRFSLSQNLGSSVNFGIPGQKAE</sequence>
<evidence type="ECO:0000313" key="2">
    <source>
        <dbReference type="Proteomes" id="UP000784294"/>
    </source>
</evidence>
<dbReference type="EMBL" id="CAAALY010266837">
    <property type="protein sequence ID" value="VEL40874.1"/>
    <property type="molecule type" value="Genomic_DNA"/>
</dbReference>
<organism evidence="1 2">
    <name type="scientific">Protopolystoma xenopodis</name>
    <dbReference type="NCBI Taxonomy" id="117903"/>
    <lineage>
        <taxon>Eukaryota</taxon>
        <taxon>Metazoa</taxon>
        <taxon>Spiralia</taxon>
        <taxon>Lophotrochozoa</taxon>
        <taxon>Platyhelminthes</taxon>
        <taxon>Monogenea</taxon>
        <taxon>Polyopisthocotylea</taxon>
        <taxon>Polystomatidea</taxon>
        <taxon>Polystomatidae</taxon>
        <taxon>Protopolystoma</taxon>
    </lineage>
</organism>
<protein>
    <submittedName>
        <fullName evidence="1">Uncharacterized protein</fullName>
    </submittedName>
</protein>